<evidence type="ECO:0000313" key="1">
    <source>
        <dbReference type="EMBL" id="KDC44769.1"/>
    </source>
</evidence>
<comment type="caution">
    <text evidence="1">The sequence shown here is derived from an EMBL/GenBank/DDBJ whole genome shotgun (WGS) entry which is preliminary data.</text>
</comment>
<protein>
    <recommendedName>
        <fullName evidence="3">DinB family protein</fullName>
    </recommendedName>
</protein>
<name>A0ABD3Y208_9GAMM</name>
<dbReference type="Gene3D" id="1.20.120.450">
    <property type="entry name" value="dinb family like domain"/>
    <property type="match status" value="1"/>
</dbReference>
<dbReference type="InterPro" id="IPR034660">
    <property type="entry name" value="DinB/YfiT-like"/>
</dbReference>
<dbReference type="RefSeq" id="WP_033032867.1">
    <property type="nucleotide sequence ID" value="NZ_JJNZ01000299.1"/>
</dbReference>
<feature type="non-terminal residue" evidence="1">
    <location>
        <position position="1"/>
    </location>
</feature>
<evidence type="ECO:0008006" key="3">
    <source>
        <dbReference type="Google" id="ProtNLM"/>
    </source>
</evidence>
<proteinExistence type="predicted"/>
<accession>A0ABD3Y208</accession>
<evidence type="ECO:0000313" key="2">
    <source>
        <dbReference type="Proteomes" id="UP000027154"/>
    </source>
</evidence>
<feature type="non-terminal residue" evidence="1">
    <location>
        <position position="100"/>
    </location>
</feature>
<organism evidence="1 2">
    <name type="scientific">Pseudoalteromonas fuliginea</name>
    <dbReference type="NCBI Taxonomy" id="1872678"/>
    <lineage>
        <taxon>Bacteria</taxon>
        <taxon>Pseudomonadati</taxon>
        <taxon>Pseudomonadota</taxon>
        <taxon>Gammaproteobacteria</taxon>
        <taxon>Alteromonadales</taxon>
        <taxon>Pseudoalteromonadaceae</taxon>
        <taxon>Pseudoalteromonas</taxon>
    </lineage>
</organism>
<dbReference type="AlphaFoldDB" id="A0ABD3Y208"/>
<dbReference type="EMBL" id="JJNZ01000299">
    <property type="protein sequence ID" value="KDC44769.1"/>
    <property type="molecule type" value="Genomic_DNA"/>
</dbReference>
<reference evidence="1 2" key="1">
    <citation type="submission" date="2014-04" db="EMBL/GenBank/DDBJ databases">
        <title>Pseudoalteromonas galatheae sp. nov., isolated from a deep-sea polychaete near Canal Concepcion, Chile.</title>
        <authorList>
            <person name="Machado H.R."/>
            <person name="Gram L."/>
            <person name="Vynne N.G."/>
        </authorList>
    </citation>
    <scope>NUCLEOTIDE SEQUENCE [LARGE SCALE GENOMIC DNA]</scope>
    <source>
        <strain evidence="1 2">KMM216</strain>
    </source>
</reference>
<sequence length="100" mass="11609">WSIIECLEHLNYYATFYLPEIKKALTKGNKPKSTFKSGIIGNYFANLVKLKENDKKHKTFNTMNPVNKQLNQNDVISDFFKNQEELLSLIIASNKNNLNK</sequence>
<dbReference type="Proteomes" id="UP000027154">
    <property type="component" value="Unassembled WGS sequence"/>
</dbReference>
<gene>
    <name evidence="1" type="ORF">DC53_22045</name>
</gene>